<gene>
    <name evidence="6" type="primary">LOC116942633</name>
</gene>
<name>A0AAJ7T3L0_PETMA</name>
<dbReference type="InterPro" id="IPR004087">
    <property type="entry name" value="KH_dom"/>
</dbReference>
<dbReference type="AlphaFoldDB" id="A0AAJ7T3L0"/>
<feature type="compositionally biased region" description="Basic and acidic residues" evidence="3">
    <location>
        <begin position="45"/>
        <end position="55"/>
    </location>
</feature>
<dbReference type="PANTHER" id="PTHR11208:SF42">
    <property type="entry name" value="QUAKING RELATED 54B, ISOFORM E"/>
    <property type="match status" value="1"/>
</dbReference>
<dbReference type="InterPro" id="IPR055256">
    <property type="entry name" value="KH_1_KHDC4/BBP-like"/>
</dbReference>
<reference evidence="6" key="1">
    <citation type="submission" date="2025-08" db="UniProtKB">
        <authorList>
            <consortium name="RefSeq"/>
        </authorList>
    </citation>
    <scope>IDENTIFICATION</scope>
    <source>
        <tissue evidence="6">Sperm</tissue>
    </source>
</reference>
<feature type="region of interest" description="Disordered" evidence="3">
    <location>
        <begin position="31"/>
        <end position="65"/>
    </location>
</feature>
<dbReference type="InterPro" id="IPR045071">
    <property type="entry name" value="BBP-like"/>
</dbReference>
<dbReference type="SMART" id="SM00322">
    <property type="entry name" value="KH"/>
    <property type="match status" value="1"/>
</dbReference>
<proteinExistence type="predicted"/>
<evidence type="ECO:0000256" key="2">
    <source>
        <dbReference type="PROSITE-ProRule" id="PRU00117"/>
    </source>
</evidence>
<dbReference type="Pfam" id="PF22675">
    <property type="entry name" value="KH-I_KHDC4-BBP"/>
    <property type="match status" value="1"/>
</dbReference>
<dbReference type="Proteomes" id="UP001318040">
    <property type="component" value="Chromosome 15"/>
</dbReference>
<dbReference type="PANTHER" id="PTHR11208">
    <property type="entry name" value="RNA-BINDING PROTEIN RELATED"/>
    <property type="match status" value="1"/>
</dbReference>
<evidence type="ECO:0000313" key="6">
    <source>
        <dbReference type="RefSeq" id="XP_032810673.1"/>
    </source>
</evidence>
<keyword evidence="1 2" id="KW-0694">RNA-binding</keyword>
<feature type="domain" description="K Homology" evidence="4">
    <location>
        <begin position="77"/>
        <end position="141"/>
    </location>
</feature>
<dbReference type="PROSITE" id="PS50084">
    <property type="entry name" value="KH_TYPE_1"/>
    <property type="match status" value="1"/>
</dbReference>
<dbReference type="GO" id="GO:0000381">
    <property type="term" value="P:regulation of alternative mRNA splicing, via spliceosome"/>
    <property type="evidence" value="ECO:0007669"/>
    <property type="project" value="TreeGrafter"/>
</dbReference>
<keyword evidence="5" id="KW-1185">Reference proteome</keyword>
<evidence type="ECO:0000256" key="3">
    <source>
        <dbReference type="SAM" id="MobiDB-lite"/>
    </source>
</evidence>
<dbReference type="Gene3D" id="3.30.1370.10">
    <property type="entry name" value="K Homology domain, type 1"/>
    <property type="match status" value="1"/>
</dbReference>
<organism evidence="5 6">
    <name type="scientific">Petromyzon marinus</name>
    <name type="common">Sea lamprey</name>
    <dbReference type="NCBI Taxonomy" id="7757"/>
    <lineage>
        <taxon>Eukaryota</taxon>
        <taxon>Metazoa</taxon>
        <taxon>Chordata</taxon>
        <taxon>Craniata</taxon>
        <taxon>Vertebrata</taxon>
        <taxon>Cyclostomata</taxon>
        <taxon>Hyperoartia</taxon>
        <taxon>Petromyzontiformes</taxon>
        <taxon>Petromyzontidae</taxon>
        <taxon>Petromyzon</taxon>
    </lineage>
</organism>
<accession>A0AAJ7T3L0</accession>
<dbReference type="GO" id="GO:0005634">
    <property type="term" value="C:nucleus"/>
    <property type="evidence" value="ECO:0007669"/>
    <property type="project" value="TreeGrafter"/>
</dbReference>
<dbReference type="InterPro" id="IPR036612">
    <property type="entry name" value="KH_dom_type_1_sf"/>
</dbReference>
<dbReference type="RefSeq" id="XP_032810673.1">
    <property type="nucleotide sequence ID" value="XM_032954782.1"/>
</dbReference>
<evidence type="ECO:0000313" key="5">
    <source>
        <dbReference type="Proteomes" id="UP001318040"/>
    </source>
</evidence>
<evidence type="ECO:0000256" key="1">
    <source>
        <dbReference type="ARBA" id="ARBA00022884"/>
    </source>
</evidence>
<dbReference type="GO" id="GO:0003729">
    <property type="term" value="F:mRNA binding"/>
    <property type="evidence" value="ECO:0007669"/>
    <property type="project" value="TreeGrafter"/>
</dbReference>
<dbReference type="SUPFAM" id="SSF54791">
    <property type="entry name" value="Eukaryotic type KH-domain (KH-domain type I)"/>
    <property type="match status" value="1"/>
</dbReference>
<protein>
    <submittedName>
        <fullName evidence="6">KH domain-containing, RNA-binding, signal transduction-associated protein 2-like isoform X5</fullName>
    </submittedName>
</protein>
<sequence length="343" mass="37416">MHMLRGAACAVTPVVVAKCIGTNESGSSVASKWAPRVSRQQTTLRVKESEAEKSQKGRNPSGENGWKFIDVVSNRNVKLIERVIIPVRQHPKFNFIGKLLGPRGNSLKRLKEETGTKLSILGKGSMRDRDKDYNDEIRQQQLRELSFLKGEDDAEVGIGVHGRGGHARGHAPVPLPPIRPLPSLQHALASGRGLHSAVPQRMAAPRGLALARALAPPLPAGRGVPAPQRMRPVAAYRAAPPPLPPPPPPPPLAEEAYEEDYAYEDVYENGYEEDYGAGSTSQTNSAEEYCDYSYTLTLGEYDDFGQNGWSNTHGLLKAAPVWSMKGANREHPYGRVLMPGVLI</sequence>
<evidence type="ECO:0000259" key="4">
    <source>
        <dbReference type="SMART" id="SM00322"/>
    </source>
</evidence>